<evidence type="ECO:0000313" key="2">
    <source>
        <dbReference type="Proteomes" id="UP000800035"/>
    </source>
</evidence>
<keyword evidence="2" id="KW-1185">Reference proteome</keyword>
<proteinExistence type="predicted"/>
<protein>
    <submittedName>
        <fullName evidence="1">Uncharacterized protein</fullName>
    </submittedName>
</protein>
<reference evidence="1" key="1">
    <citation type="journal article" date="2020" name="Stud. Mycol.">
        <title>101 Dothideomycetes genomes: a test case for predicting lifestyles and emergence of pathogens.</title>
        <authorList>
            <person name="Haridas S."/>
            <person name="Albert R."/>
            <person name="Binder M."/>
            <person name="Bloem J."/>
            <person name="Labutti K."/>
            <person name="Salamov A."/>
            <person name="Andreopoulos B."/>
            <person name="Baker S."/>
            <person name="Barry K."/>
            <person name="Bills G."/>
            <person name="Bluhm B."/>
            <person name="Cannon C."/>
            <person name="Castanera R."/>
            <person name="Culley D."/>
            <person name="Daum C."/>
            <person name="Ezra D."/>
            <person name="Gonzalez J."/>
            <person name="Henrissat B."/>
            <person name="Kuo A."/>
            <person name="Liang C."/>
            <person name="Lipzen A."/>
            <person name="Lutzoni F."/>
            <person name="Magnuson J."/>
            <person name="Mondo S."/>
            <person name="Nolan M."/>
            <person name="Ohm R."/>
            <person name="Pangilinan J."/>
            <person name="Park H.-J."/>
            <person name="Ramirez L."/>
            <person name="Alfaro M."/>
            <person name="Sun H."/>
            <person name="Tritt A."/>
            <person name="Yoshinaga Y."/>
            <person name="Zwiers L.-H."/>
            <person name="Turgeon B."/>
            <person name="Goodwin S."/>
            <person name="Spatafora J."/>
            <person name="Crous P."/>
            <person name="Grigoriev I."/>
        </authorList>
    </citation>
    <scope>NUCLEOTIDE SEQUENCE</scope>
    <source>
        <strain evidence="1">CBS 675.92</strain>
    </source>
</reference>
<dbReference type="EMBL" id="ML976977">
    <property type="protein sequence ID" value="KAF1963648.1"/>
    <property type="molecule type" value="Genomic_DNA"/>
</dbReference>
<name>A0A6A5UFU3_9PLEO</name>
<evidence type="ECO:0000313" key="1">
    <source>
        <dbReference type="EMBL" id="KAF1963648.1"/>
    </source>
</evidence>
<sequence>MVKAQAAIIVVALASPRVDTVAGIKVGLTASFGVVRGASGPGTAQGLAPALQVVNPPLIYIYLYYYPTIAAPSTNLNHPITASFDALIPATACLFYHIPLHPSSYTIVRIPYSRFEKRR</sequence>
<accession>A0A6A5UFU3</accession>
<organism evidence="1 2">
    <name type="scientific">Byssothecium circinans</name>
    <dbReference type="NCBI Taxonomy" id="147558"/>
    <lineage>
        <taxon>Eukaryota</taxon>
        <taxon>Fungi</taxon>
        <taxon>Dikarya</taxon>
        <taxon>Ascomycota</taxon>
        <taxon>Pezizomycotina</taxon>
        <taxon>Dothideomycetes</taxon>
        <taxon>Pleosporomycetidae</taxon>
        <taxon>Pleosporales</taxon>
        <taxon>Massarineae</taxon>
        <taxon>Massarinaceae</taxon>
        <taxon>Byssothecium</taxon>
    </lineage>
</organism>
<dbReference type="AlphaFoldDB" id="A0A6A5UFU3"/>
<dbReference type="Proteomes" id="UP000800035">
    <property type="component" value="Unassembled WGS sequence"/>
</dbReference>
<gene>
    <name evidence="1" type="ORF">CC80DRAFT_11068</name>
</gene>